<dbReference type="GO" id="GO:0003824">
    <property type="term" value="F:catalytic activity"/>
    <property type="evidence" value="ECO:0007669"/>
    <property type="project" value="InterPro"/>
</dbReference>
<name>A0A2S1FII0_9BURK</name>
<dbReference type="PANTHER" id="PTHR11228">
    <property type="entry name" value="RADICAL SAM DOMAIN PROTEIN"/>
    <property type="match status" value="1"/>
</dbReference>
<dbReference type="CDD" id="cd01335">
    <property type="entry name" value="Radical_SAM"/>
    <property type="match status" value="1"/>
</dbReference>
<dbReference type="Pfam" id="PF04055">
    <property type="entry name" value="Radical_SAM"/>
    <property type="match status" value="1"/>
</dbReference>
<protein>
    <submittedName>
        <fullName evidence="7">Radical SAM superfamily enzyme, MoaA/NifB/PqqE/SkfB family</fullName>
    </submittedName>
</protein>
<dbReference type="InterPro" id="IPR058240">
    <property type="entry name" value="rSAM_sf"/>
</dbReference>
<dbReference type="PANTHER" id="PTHR11228:SF7">
    <property type="entry name" value="PQQA PEPTIDE CYCLASE"/>
    <property type="match status" value="1"/>
</dbReference>
<keyword evidence="4" id="KW-0408">Iron</keyword>
<feature type="domain" description="Radical SAM core" evidence="6">
    <location>
        <begin position="8"/>
        <end position="222"/>
    </location>
</feature>
<evidence type="ECO:0000256" key="1">
    <source>
        <dbReference type="ARBA" id="ARBA00001966"/>
    </source>
</evidence>
<dbReference type="GO" id="GO:0051536">
    <property type="term" value="F:iron-sulfur cluster binding"/>
    <property type="evidence" value="ECO:0007669"/>
    <property type="project" value="UniProtKB-KW"/>
</dbReference>
<keyword evidence="5" id="KW-0411">Iron-sulfur</keyword>
<accession>A0A2S1FII0</accession>
<dbReference type="EMBL" id="MG869623">
    <property type="protein sequence ID" value="AWD72323.1"/>
    <property type="molecule type" value="Genomic_DNA"/>
</dbReference>
<keyword evidence="3" id="KW-0479">Metal-binding</keyword>
<dbReference type="InterPro" id="IPR013785">
    <property type="entry name" value="Aldolase_TIM"/>
</dbReference>
<keyword evidence="2" id="KW-0949">S-adenosyl-L-methionine</keyword>
<organism evidence="7">
    <name type="scientific">Polaromonas sp. W10N</name>
    <dbReference type="NCBI Taxonomy" id="1840301"/>
    <lineage>
        <taxon>Bacteria</taxon>
        <taxon>Pseudomonadati</taxon>
        <taxon>Pseudomonadota</taxon>
        <taxon>Betaproteobacteria</taxon>
        <taxon>Burkholderiales</taxon>
        <taxon>Comamonadaceae</taxon>
        <taxon>Polaromonas</taxon>
    </lineage>
</organism>
<dbReference type="Gene3D" id="3.20.20.70">
    <property type="entry name" value="Aldolase class I"/>
    <property type="match status" value="1"/>
</dbReference>
<reference evidence="7" key="1">
    <citation type="submission" date="2018-01" db="EMBL/GenBank/DDBJ databases">
        <title>Plasmids of psychrophilic Polaromonas spp. isolated from Arctic and Antarctic glaciers.</title>
        <authorList>
            <person name="Dziewit L."/>
            <person name="Ciok A."/>
        </authorList>
    </citation>
    <scope>NUCLEOTIDE SEQUENCE</scope>
    <source>
        <plasmid evidence="7">pW10NP1</plasmid>
    </source>
</reference>
<evidence type="ECO:0000256" key="3">
    <source>
        <dbReference type="ARBA" id="ARBA00022723"/>
    </source>
</evidence>
<evidence type="ECO:0000259" key="6">
    <source>
        <dbReference type="PROSITE" id="PS51918"/>
    </source>
</evidence>
<dbReference type="SFLD" id="SFLDS00029">
    <property type="entry name" value="Radical_SAM"/>
    <property type="match status" value="1"/>
</dbReference>
<dbReference type="PROSITE" id="PS51918">
    <property type="entry name" value="RADICAL_SAM"/>
    <property type="match status" value="1"/>
</dbReference>
<dbReference type="GO" id="GO:0046872">
    <property type="term" value="F:metal ion binding"/>
    <property type="evidence" value="ECO:0007669"/>
    <property type="project" value="UniProtKB-KW"/>
</dbReference>
<evidence type="ECO:0000256" key="4">
    <source>
        <dbReference type="ARBA" id="ARBA00023004"/>
    </source>
</evidence>
<dbReference type="RefSeq" id="WP_181375060.1">
    <property type="nucleotide sequence ID" value="NZ_MG869623.1"/>
</dbReference>
<evidence type="ECO:0000313" key="7">
    <source>
        <dbReference type="EMBL" id="AWD72323.1"/>
    </source>
</evidence>
<geneLocation type="plasmid" evidence="7">
    <name>pW10NP1</name>
</geneLocation>
<evidence type="ECO:0000256" key="5">
    <source>
        <dbReference type="ARBA" id="ARBA00023014"/>
    </source>
</evidence>
<dbReference type="InterPro" id="IPR007197">
    <property type="entry name" value="rSAM"/>
</dbReference>
<sequence>MTQSLTSHDLSAPLHIEFEITGRCQLNCSYCSAAPLGQPDVPTRRALSLIDEMRQIGVLSLLLSGGEPTLHRSFLEIASAASHSVSQLVVNTNGIRLSRFGFCEQLNKVAPRALVAISLDSADTAVNDHERGTGGGQAIAAIENCVALGQPVCISAVLTEASMETASNLIRRFAPRVRVFRFFPRVPRSDDDLIRNDAAYVQSTQAFYDRLCTLAVENPNLDLLTPSGNARDWRSANKGLSTAECVCSQTRLFISRSLNVYPCYYSANFDSLLGSCEHHLLSHLWNSDARKVVLERSRRERLCGFTRGPQSIPSRYLVTKGVQAISIIAAQ</sequence>
<gene>
    <name evidence="7" type="ORF">pW10NP1_p016</name>
</gene>
<keyword evidence="7" id="KW-0614">Plasmid</keyword>
<evidence type="ECO:0000256" key="2">
    <source>
        <dbReference type="ARBA" id="ARBA00022691"/>
    </source>
</evidence>
<proteinExistence type="predicted"/>
<dbReference type="AlphaFoldDB" id="A0A2S1FII0"/>
<dbReference type="SUPFAM" id="SSF102114">
    <property type="entry name" value="Radical SAM enzymes"/>
    <property type="match status" value="1"/>
</dbReference>
<dbReference type="InterPro" id="IPR050377">
    <property type="entry name" value="Radical_SAM_PqqE_MftC-like"/>
</dbReference>
<comment type="cofactor">
    <cofactor evidence="1">
        <name>[4Fe-4S] cluster</name>
        <dbReference type="ChEBI" id="CHEBI:49883"/>
    </cofactor>
</comment>
<dbReference type="SFLD" id="SFLDG01067">
    <property type="entry name" value="SPASM/twitch_domain_containing"/>
    <property type="match status" value="1"/>
</dbReference>